<dbReference type="InterPro" id="IPR036890">
    <property type="entry name" value="HATPase_C_sf"/>
</dbReference>
<dbReference type="EMBL" id="QYTU02000028">
    <property type="protein sequence ID" value="RWR07832.1"/>
    <property type="molecule type" value="Genomic_DNA"/>
</dbReference>
<evidence type="ECO:0000313" key="12">
    <source>
        <dbReference type="Proteomes" id="UP000273811"/>
    </source>
</evidence>
<evidence type="ECO:0000259" key="9">
    <source>
        <dbReference type="PROSITE" id="PS50109"/>
    </source>
</evidence>
<dbReference type="Gene3D" id="3.30.450.20">
    <property type="entry name" value="PAS domain"/>
    <property type="match status" value="1"/>
</dbReference>
<evidence type="ECO:0000256" key="1">
    <source>
        <dbReference type="ARBA" id="ARBA00000085"/>
    </source>
</evidence>
<comment type="caution">
    <text evidence="11">The sequence shown here is derived from an EMBL/GenBank/DDBJ whole genome shotgun (WGS) entry which is preliminary data.</text>
</comment>
<dbReference type="SMART" id="SM00091">
    <property type="entry name" value="PAS"/>
    <property type="match status" value="1"/>
</dbReference>
<dbReference type="Gene3D" id="3.30.565.10">
    <property type="entry name" value="Histidine kinase-like ATPase, C-terminal domain"/>
    <property type="match status" value="1"/>
</dbReference>
<evidence type="ECO:0000256" key="2">
    <source>
        <dbReference type="ARBA" id="ARBA00012438"/>
    </source>
</evidence>
<keyword evidence="6" id="KW-0418">Kinase</keyword>
<keyword evidence="12" id="KW-1185">Reference proteome</keyword>
<dbReference type="OrthoDB" id="9784397at2"/>
<dbReference type="InterPro" id="IPR036097">
    <property type="entry name" value="HisK_dim/P_sf"/>
</dbReference>
<dbReference type="InterPro" id="IPR000014">
    <property type="entry name" value="PAS"/>
</dbReference>
<dbReference type="PANTHER" id="PTHR43065">
    <property type="entry name" value="SENSOR HISTIDINE KINASE"/>
    <property type="match status" value="1"/>
</dbReference>
<keyword evidence="3" id="KW-0597">Phosphoprotein</keyword>
<evidence type="ECO:0000259" key="10">
    <source>
        <dbReference type="PROSITE" id="PS50113"/>
    </source>
</evidence>
<dbReference type="Proteomes" id="UP000273811">
    <property type="component" value="Unassembled WGS sequence"/>
</dbReference>
<sequence>MSDRLQMIERLVGVSSSKINYYTELKSTIDEMKKKNTQLEIINEVMRSFNIDMSMDDMLKNILEKLQQIFPLKRLSLSILKNGKLMPANVYPHDYAHLDVGNPIPNEGSLYWKVADSGASCVYLVNGNERKEYSETPAFKKLGLRQVLVFPLYGKGRILGVLSLGSAQQQDYDGEDLAFLQQLSDQLAVCIENVRLYNEVLNSKKEWEQTFLAVADPIMQVDLNGNILRCNGSVYSFFHLNGKDISHMTLDDLLYRQQAEPDSPFQETRKTKETAYREITLHDKTICEVHTYPIMNEKEEMYGVIAYIKDVTEKRHFEARMMQSGKLAALGEMAAGVAHELNNPLTAILGNTQLLMRKANENESSHVLLTDIFKCSKRCQDIIRNLLTFSRQDEYLFQTCSINEAVEQVLSLVGYQIRQSHIELEIDLDSNVPFIDGSIQQLEQIIINLLLNAKDALDEVDKTGKEISIRTESGAEEVTLSVIDNGTGIDPEKLKEIFHPFYTTKEAVKGTGLGLSVSLGIAEAHGGTIDVKSEPGKGSAFILRLPVKKIRCKAGENGGQHIDRR</sequence>
<evidence type="ECO:0000256" key="3">
    <source>
        <dbReference type="ARBA" id="ARBA00022553"/>
    </source>
</evidence>
<reference evidence="11" key="1">
    <citation type="submission" date="2018-12" db="EMBL/GenBank/DDBJ databases">
        <authorList>
            <person name="Sun L."/>
            <person name="Chen Z."/>
        </authorList>
    </citation>
    <scope>NUCLEOTIDE SEQUENCE [LARGE SCALE GENOMIC DNA]</scope>
    <source>
        <strain evidence="11">DSM 16012</strain>
    </source>
</reference>
<dbReference type="SUPFAM" id="SSF55874">
    <property type="entry name" value="ATPase domain of HSP90 chaperone/DNA topoisomerase II/histidine kinase"/>
    <property type="match status" value="1"/>
</dbReference>
<dbReference type="SMART" id="SM00388">
    <property type="entry name" value="HisKA"/>
    <property type="match status" value="1"/>
</dbReference>
<dbReference type="CDD" id="cd00130">
    <property type="entry name" value="PAS"/>
    <property type="match status" value="1"/>
</dbReference>
<evidence type="ECO:0000256" key="7">
    <source>
        <dbReference type="ARBA" id="ARBA00022840"/>
    </source>
</evidence>
<organism evidence="11 12">
    <name type="scientific">Siminovitchia fortis</name>
    <dbReference type="NCBI Taxonomy" id="254758"/>
    <lineage>
        <taxon>Bacteria</taxon>
        <taxon>Bacillati</taxon>
        <taxon>Bacillota</taxon>
        <taxon>Bacilli</taxon>
        <taxon>Bacillales</taxon>
        <taxon>Bacillaceae</taxon>
        <taxon>Siminovitchia</taxon>
    </lineage>
</organism>
<dbReference type="SMART" id="SM00065">
    <property type="entry name" value="GAF"/>
    <property type="match status" value="1"/>
</dbReference>
<proteinExistence type="predicted"/>
<dbReference type="SUPFAM" id="SSF47384">
    <property type="entry name" value="Homodimeric domain of signal transducing histidine kinase"/>
    <property type="match status" value="1"/>
</dbReference>
<dbReference type="PANTHER" id="PTHR43065:SF46">
    <property type="entry name" value="C4-DICARBOXYLATE TRANSPORT SENSOR PROTEIN DCTB"/>
    <property type="match status" value="1"/>
</dbReference>
<dbReference type="InterPro" id="IPR035965">
    <property type="entry name" value="PAS-like_dom_sf"/>
</dbReference>
<dbReference type="SUPFAM" id="SSF55781">
    <property type="entry name" value="GAF domain-like"/>
    <property type="match status" value="1"/>
</dbReference>
<dbReference type="InterPro" id="IPR029016">
    <property type="entry name" value="GAF-like_dom_sf"/>
</dbReference>
<dbReference type="PRINTS" id="PR00344">
    <property type="entry name" value="BCTRLSENSOR"/>
</dbReference>
<dbReference type="GO" id="GO:0005524">
    <property type="term" value="F:ATP binding"/>
    <property type="evidence" value="ECO:0007669"/>
    <property type="project" value="UniProtKB-KW"/>
</dbReference>
<dbReference type="Pfam" id="PF13185">
    <property type="entry name" value="GAF_2"/>
    <property type="match status" value="1"/>
</dbReference>
<dbReference type="Gene3D" id="3.30.450.40">
    <property type="match status" value="1"/>
</dbReference>
<feature type="domain" description="Histidine kinase" evidence="9">
    <location>
        <begin position="336"/>
        <end position="549"/>
    </location>
</feature>
<keyword evidence="4" id="KW-0808">Transferase</keyword>
<dbReference type="InterPro" id="IPR003661">
    <property type="entry name" value="HisK_dim/P_dom"/>
</dbReference>
<gene>
    <name evidence="11" type="ORF">D4N35_012370</name>
</gene>
<dbReference type="InterPro" id="IPR000700">
    <property type="entry name" value="PAS-assoc_C"/>
</dbReference>
<dbReference type="PROSITE" id="PS50113">
    <property type="entry name" value="PAC"/>
    <property type="match status" value="1"/>
</dbReference>
<dbReference type="CDD" id="cd00082">
    <property type="entry name" value="HisKA"/>
    <property type="match status" value="1"/>
</dbReference>
<dbReference type="Pfam" id="PF13426">
    <property type="entry name" value="PAS_9"/>
    <property type="match status" value="1"/>
</dbReference>
<dbReference type="PROSITE" id="PS50109">
    <property type="entry name" value="HIS_KIN"/>
    <property type="match status" value="1"/>
</dbReference>
<dbReference type="InterPro" id="IPR003018">
    <property type="entry name" value="GAF"/>
</dbReference>
<dbReference type="InterPro" id="IPR005467">
    <property type="entry name" value="His_kinase_dom"/>
</dbReference>
<dbReference type="InterPro" id="IPR004358">
    <property type="entry name" value="Sig_transdc_His_kin-like_C"/>
</dbReference>
<evidence type="ECO:0000256" key="4">
    <source>
        <dbReference type="ARBA" id="ARBA00022679"/>
    </source>
</evidence>
<comment type="catalytic activity">
    <reaction evidence="1">
        <text>ATP + protein L-histidine = ADP + protein N-phospho-L-histidine.</text>
        <dbReference type="EC" id="2.7.13.3"/>
    </reaction>
</comment>
<dbReference type="GO" id="GO:0000155">
    <property type="term" value="F:phosphorelay sensor kinase activity"/>
    <property type="evidence" value="ECO:0007669"/>
    <property type="project" value="InterPro"/>
</dbReference>
<dbReference type="Pfam" id="PF00512">
    <property type="entry name" value="HisKA"/>
    <property type="match status" value="1"/>
</dbReference>
<name>A0A443IPG1_9BACI</name>
<feature type="domain" description="PAC" evidence="10">
    <location>
        <begin position="272"/>
        <end position="323"/>
    </location>
</feature>
<evidence type="ECO:0000256" key="6">
    <source>
        <dbReference type="ARBA" id="ARBA00022777"/>
    </source>
</evidence>
<dbReference type="Gene3D" id="1.10.287.130">
    <property type="match status" value="1"/>
</dbReference>
<keyword evidence="7" id="KW-0067">ATP-binding</keyword>
<keyword evidence="8" id="KW-0902">Two-component regulatory system</keyword>
<evidence type="ECO:0000256" key="8">
    <source>
        <dbReference type="ARBA" id="ARBA00023012"/>
    </source>
</evidence>
<dbReference type="InterPro" id="IPR003594">
    <property type="entry name" value="HATPase_dom"/>
</dbReference>
<dbReference type="SMART" id="SM00387">
    <property type="entry name" value="HATPase_c"/>
    <property type="match status" value="1"/>
</dbReference>
<accession>A0A443IPG1</accession>
<dbReference type="RefSeq" id="WP_120074062.1">
    <property type="nucleotide sequence ID" value="NZ_CP126113.1"/>
</dbReference>
<dbReference type="NCBIfam" id="TIGR00229">
    <property type="entry name" value="sensory_box"/>
    <property type="match status" value="1"/>
</dbReference>
<keyword evidence="5" id="KW-0547">Nucleotide-binding</keyword>
<dbReference type="SUPFAM" id="SSF55785">
    <property type="entry name" value="PYP-like sensor domain (PAS domain)"/>
    <property type="match status" value="1"/>
</dbReference>
<dbReference type="EC" id="2.7.13.3" evidence="2"/>
<evidence type="ECO:0000256" key="5">
    <source>
        <dbReference type="ARBA" id="ARBA00022741"/>
    </source>
</evidence>
<protein>
    <recommendedName>
        <fullName evidence="2">histidine kinase</fullName>
        <ecNumber evidence="2">2.7.13.3</ecNumber>
    </recommendedName>
</protein>
<evidence type="ECO:0000313" key="11">
    <source>
        <dbReference type="EMBL" id="RWR07832.1"/>
    </source>
</evidence>
<dbReference type="Pfam" id="PF02518">
    <property type="entry name" value="HATPase_c"/>
    <property type="match status" value="1"/>
</dbReference>
<dbReference type="AlphaFoldDB" id="A0A443IPG1"/>